<dbReference type="EMBL" id="JBEZFP010000007">
    <property type="protein sequence ID" value="MEU8132786.1"/>
    <property type="molecule type" value="Genomic_DNA"/>
</dbReference>
<proteinExistence type="predicted"/>
<sequence>MNVLYFSVPLARLPHDARYQDAPPGDLGIGILVSDDEIEVAPAATPTRMVEVTDRRQVEDWIEQNGGGPPAEQDARVEPFPADGERRFAFLVPACATPDSTRVEIGPDGLPVLVADTSRPYHAEPCAPREHYLVVYDVPAAALPPPAAIAPVASG</sequence>
<reference evidence="1 2" key="1">
    <citation type="submission" date="2024-06" db="EMBL/GenBank/DDBJ databases">
        <title>The Natural Products Discovery Center: Release of the First 8490 Sequenced Strains for Exploring Actinobacteria Biosynthetic Diversity.</title>
        <authorList>
            <person name="Kalkreuter E."/>
            <person name="Kautsar S.A."/>
            <person name="Yang D."/>
            <person name="Bader C.D."/>
            <person name="Teijaro C.N."/>
            <person name="Fluegel L."/>
            <person name="Davis C.M."/>
            <person name="Simpson J.R."/>
            <person name="Lauterbach L."/>
            <person name="Steele A.D."/>
            <person name="Gui C."/>
            <person name="Meng S."/>
            <person name="Li G."/>
            <person name="Viehrig K."/>
            <person name="Ye F."/>
            <person name="Su P."/>
            <person name="Kiefer A.F."/>
            <person name="Nichols A."/>
            <person name="Cepeda A.J."/>
            <person name="Yan W."/>
            <person name="Fan B."/>
            <person name="Jiang Y."/>
            <person name="Adhikari A."/>
            <person name="Zheng C.-J."/>
            <person name="Schuster L."/>
            <person name="Cowan T.M."/>
            <person name="Smanski M.J."/>
            <person name="Chevrette M.G."/>
            <person name="De Carvalho L.P.S."/>
            <person name="Shen B."/>
        </authorList>
    </citation>
    <scope>NUCLEOTIDE SEQUENCE [LARGE SCALE GENOMIC DNA]</scope>
    <source>
        <strain evidence="1 2">NPDC048946</strain>
    </source>
</reference>
<dbReference type="Proteomes" id="UP001551482">
    <property type="component" value="Unassembled WGS sequence"/>
</dbReference>
<protein>
    <submittedName>
        <fullName evidence="1">Uncharacterized protein</fullName>
    </submittedName>
</protein>
<name>A0ABV3DAS2_9ACTN</name>
<organism evidence="1 2">
    <name type="scientific">Streptodolium elevatio</name>
    <dbReference type="NCBI Taxonomy" id="3157996"/>
    <lineage>
        <taxon>Bacteria</taxon>
        <taxon>Bacillati</taxon>
        <taxon>Actinomycetota</taxon>
        <taxon>Actinomycetes</taxon>
        <taxon>Kitasatosporales</taxon>
        <taxon>Streptomycetaceae</taxon>
        <taxon>Streptodolium</taxon>
    </lineage>
</organism>
<accession>A0ABV3DAS2</accession>
<gene>
    <name evidence="1" type="ORF">AB0C36_04675</name>
</gene>
<evidence type="ECO:0000313" key="1">
    <source>
        <dbReference type="EMBL" id="MEU8132786.1"/>
    </source>
</evidence>
<evidence type="ECO:0000313" key="2">
    <source>
        <dbReference type="Proteomes" id="UP001551482"/>
    </source>
</evidence>
<comment type="caution">
    <text evidence="1">The sequence shown here is derived from an EMBL/GenBank/DDBJ whole genome shotgun (WGS) entry which is preliminary data.</text>
</comment>
<dbReference type="RefSeq" id="WP_358349175.1">
    <property type="nucleotide sequence ID" value="NZ_JBEZFP010000007.1"/>
</dbReference>
<keyword evidence="2" id="KW-1185">Reference proteome</keyword>